<sequence>MDADTIQAMAVVHGEMRGQPDEAKINAISSLINRRLNFNTNWAFRGDWNNMLEKEYYAIRDSKSGKNLGYQQAMDRLTKGKPLPTEEEENDFKRTIQLWNVVSRNPEKQTKAEFYWDKEEEANQRKALGKGFNQLVETGSFEDKKGKKFKTFSYKRD</sequence>
<name>A0A6H1ZQW8_9ZZZZ</name>
<protein>
    <submittedName>
        <fullName evidence="1">Uncharacterized protein</fullName>
    </submittedName>
</protein>
<dbReference type="EMBL" id="MT144750">
    <property type="protein sequence ID" value="QJH98722.1"/>
    <property type="molecule type" value="Genomic_DNA"/>
</dbReference>
<organism evidence="1">
    <name type="scientific">viral metagenome</name>
    <dbReference type="NCBI Taxonomy" id="1070528"/>
    <lineage>
        <taxon>unclassified sequences</taxon>
        <taxon>metagenomes</taxon>
        <taxon>organismal metagenomes</taxon>
    </lineage>
</organism>
<evidence type="ECO:0000313" key="3">
    <source>
        <dbReference type="EMBL" id="QJH98722.1"/>
    </source>
</evidence>
<gene>
    <name evidence="2" type="ORF">MM415B00842_0015</name>
    <name evidence="1" type="ORF">TM448A01435_0009</name>
    <name evidence="3" type="ORF">TM448B01390_0002</name>
</gene>
<dbReference type="EMBL" id="MT141459">
    <property type="protein sequence ID" value="QJA61994.1"/>
    <property type="molecule type" value="Genomic_DNA"/>
</dbReference>
<evidence type="ECO:0000313" key="2">
    <source>
        <dbReference type="EMBL" id="QJA61994.1"/>
    </source>
</evidence>
<evidence type="ECO:0000313" key="1">
    <source>
        <dbReference type="EMBL" id="QJA49707.1"/>
    </source>
</evidence>
<accession>A0A6H1ZQW8</accession>
<dbReference type="EMBL" id="MT144150">
    <property type="protein sequence ID" value="QJA49707.1"/>
    <property type="molecule type" value="Genomic_DNA"/>
</dbReference>
<proteinExistence type="predicted"/>
<dbReference type="AlphaFoldDB" id="A0A6H1ZQW8"/>
<reference evidence="1" key="1">
    <citation type="submission" date="2020-03" db="EMBL/GenBank/DDBJ databases">
        <title>The deep terrestrial virosphere.</title>
        <authorList>
            <person name="Holmfeldt K."/>
            <person name="Nilsson E."/>
            <person name="Simone D."/>
            <person name="Lopez-Fernandez M."/>
            <person name="Wu X."/>
            <person name="de Brujin I."/>
            <person name="Lundin D."/>
            <person name="Andersson A."/>
            <person name="Bertilsson S."/>
            <person name="Dopson M."/>
        </authorList>
    </citation>
    <scope>NUCLEOTIDE SEQUENCE</scope>
    <source>
        <strain evidence="2">MM415B00842</strain>
        <strain evidence="1">TM448A01435</strain>
        <strain evidence="3">TM448B01390</strain>
    </source>
</reference>